<feature type="transmembrane region" description="Helical" evidence="6">
    <location>
        <begin position="12"/>
        <end position="32"/>
    </location>
</feature>
<evidence type="ECO:0000259" key="7">
    <source>
        <dbReference type="Pfam" id="PF00482"/>
    </source>
</evidence>
<evidence type="ECO:0000256" key="2">
    <source>
        <dbReference type="ARBA" id="ARBA00022475"/>
    </source>
</evidence>
<dbReference type="GO" id="GO:0005886">
    <property type="term" value="C:plasma membrane"/>
    <property type="evidence" value="ECO:0007669"/>
    <property type="project" value="UniProtKB-SubCell"/>
</dbReference>
<evidence type="ECO:0000256" key="4">
    <source>
        <dbReference type="ARBA" id="ARBA00022989"/>
    </source>
</evidence>
<proteinExistence type="predicted"/>
<evidence type="ECO:0000259" key="8">
    <source>
        <dbReference type="Pfam" id="PF19359"/>
    </source>
</evidence>
<dbReference type="Gene3D" id="1.20.81.30">
    <property type="entry name" value="Type II secretion system (T2SS), domain F"/>
    <property type="match status" value="1"/>
</dbReference>
<evidence type="ECO:0000313" key="9">
    <source>
        <dbReference type="EMBL" id="PSK91314.1"/>
    </source>
</evidence>
<dbReference type="RefSeq" id="WP_106585578.1">
    <property type="nucleotide sequence ID" value="NZ_PYGA01000020.1"/>
</dbReference>
<evidence type="ECO:0000256" key="3">
    <source>
        <dbReference type="ARBA" id="ARBA00022692"/>
    </source>
</evidence>
<gene>
    <name evidence="9" type="ORF">CLV63_12040</name>
</gene>
<evidence type="ECO:0000256" key="1">
    <source>
        <dbReference type="ARBA" id="ARBA00004651"/>
    </source>
</evidence>
<protein>
    <submittedName>
        <fullName evidence="9">Tight adherence protein C</fullName>
    </submittedName>
</protein>
<dbReference type="OrthoDB" id="3362351at2"/>
<keyword evidence="2" id="KW-1003">Cell membrane</keyword>
<keyword evidence="3 6" id="KW-0812">Transmembrane</keyword>
<accession>A0A2P8D268</accession>
<name>A0A2P8D268_9ACTN</name>
<evidence type="ECO:0000313" key="10">
    <source>
        <dbReference type="Proteomes" id="UP000240542"/>
    </source>
</evidence>
<dbReference type="Pfam" id="PF00482">
    <property type="entry name" value="T2SSF"/>
    <property type="match status" value="1"/>
</dbReference>
<feature type="transmembrane region" description="Helical" evidence="6">
    <location>
        <begin position="269"/>
        <end position="291"/>
    </location>
</feature>
<reference evidence="9 10" key="1">
    <citation type="submission" date="2018-03" db="EMBL/GenBank/DDBJ databases">
        <title>Genomic Encyclopedia of Archaeal and Bacterial Type Strains, Phase II (KMG-II): from individual species to whole genera.</title>
        <authorList>
            <person name="Goeker M."/>
        </authorList>
    </citation>
    <scope>NUCLEOTIDE SEQUENCE [LARGE SCALE GENOMIC DNA]</scope>
    <source>
        <strain evidence="9 10">DSM 45312</strain>
    </source>
</reference>
<dbReference type="InterPro" id="IPR018076">
    <property type="entry name" value="T2SS_GspF_dom"/>
</dbReference>
<dbReference type="PANTHER" id="PTHR35007">
    <property type="entry name" value="INTEGRAL MEMBRANE PROTEIN-RELATED"/>
    <property type="match status" value="1"/>
</dbReference>
<feature type="transmembrane region" description="Helical" evidence="6">
    <location>
        <begin position="109"/>
        <end position="140"/>
    </location>
</feature>
<organism evidence="9 10">
    <name type="scientific">Murinocardiopsis flavida</name>
    <dbReference type="NCBI Taxonomy" id="645275"/>
    <lineage>
        <taxon>Bacteria</taxon>
        <taxon>Bacillati</taxon>
        <taxon>Actinomycetota</taxon>
        <taxon>Actinomycetes</taxon>
        <taxon>Streptosporangiales</taxon>
        <taxon>Nocardiopsidaceae</taxon>
        <taxon>Murinocardiopsis</taxon>
    </lineage>
</organism>
<comment type="subcellular location">
    <subcellularLocation>
        <location evidence="1">Cell membrane</location>
        <topology evidence="1">Multi-pass membrane protein</topology>
    </subcellularLocation>
</comment>
<dbReference type="Pfam" id="PF19359">
    <property type="entry name" value="DUF5936"/>
    <property type="match status" value="1"/>
</dbReference>
<dbReference type="Proteomes" id="UP000240542">
    <property type="component" value="Unassembled WGS sequence"/>
</dbReference>
<feature type="domain" description="Type II secretion system protein GspF" evidence="7">
    <location>
        <begin position="160"/>
        <end position="285"/>
    </location>
</feature>
<feature type="domain" description="DUF5936" evidence="8">
    <location>
        <begin position="12"/>
        <end position="144"/>
    </location>
</feature>
<evidence type="ECO:0000256" key="5">
    <source>
        <dbReference type="ARBA" id="ARBA00023136"/>
    </source>
</evidence>
<dbReference type="InterPro" id="IPR042094">
    <property type="entry name" value="T2SS_GspF_sf"/>
</dbReference>
<evidence type="ECO:0000256" key="6">
    <source>
        <dbReference type="SAM" id="Phobius"/>
    </source>
</evidence>
<keyword evidence="10" id="KW-1185">Reference proteome</keyword>
<dbReference type="AlphaFoldDB" id="A0A2P8D268"/>
<dbReference type="EMBL" id="PYGA01000020">
    <property type="protein sequence ID" value="PSK91314.1"/>
    <property type="molecule type" value="Genomic_DNA"/>
</dbReference>
<dbReference type="InterPro" id="IPR045980">
    <property type="entry name" value="DUF5936"/>
</dbReference>
<comment type="caution">
    <text evidence="9">The sequence shown here is derived from an EMBL/GenBank/DDBJ whole genome shotgun (WGS) entry which is preliminary data.</text>
</comment>
<keyword evidence="4 6" id="KW-1133">Transmembrane helix</keyword>
<keyword evidence="5 6" id="KW-0472">Membrane</keyword>
<sequence>MPNVNLELPQILLLGVACTLIVLIAVWGFHLLTADNQVSAELETTTKKKPEEIFILHRVTELIGLPFRGTTVKLLGDGMMRKIRGRIDTAGRPEGLTAERYAQRKAGEIVLYGGLMLLFVLSGQTFFGIIMLLGAVLTDLDLYSRRQKRMDQIQRQLPDFLDVLAVTVGAGLSFRQAIERVSASMPGVLAEEFRLVLQQMDLGTPRKEAFEQLRVRNRNDSLGKFVTAIQQAEELGAPLSQALMEISLDMRRDDAQYMRRLAQKINPRVTLVSTATLLPGLMLLLGGSMFFGLDIDWSTITGGM</sequence>
<dbReference type="PANTHER" id="PTHR35007:SF2">
    <property type="entry name" value="PILUS ASSEMBLE PROTEIN"/>
    <property type="match status" value="1"/>
</dbReference>